<evidence type="ECO:0000256" key="12">
    <source>
        <dbReference type="ARBA" id="ARBA00022695"/>
    </source>
</evidence>
<evidence type="ECO:0000256" key="6">
    <source>
        <dbReference type="ARBA" id="ARBA00012487"/>
    </source>
</evidence>
<evidence type="ECO:0000256" key="13">
    <source>
        <dbReference type="ARBA" id="ARBA00022989"/>
    </source>
</evidence>
<feature type="transmembrane region" description="Helical" evidence="19">
    <location>
        <begin position="61"/>
        <end position="79"/>
    </location>
</feature>
<dbReference type="EC" id="2.7.7.41" evidence="6 18"/>
<keyword evidence="14" id="KW-0443">Lipid metabolism</keyword>
<evidence type="ECO:0000256" key="17">
    <source>
        <dbReference type="ARBA" id="ARBA00023264"/>
    </source>
</evidence>
<evidence type="ECO:0000256" key="3">
    <source>
        <dbReference type="ARBA" id="ARBA00005119"/>
    </source>
</evidence>
<dbReference type="Pfam" id="PF01148">
    <property type="entry name" value="CTP_transf_1"/>
    <property type="match status" value="1"/>
</dbReference>
<proteinExistence type="inferred from homology"/>
<evidence type="ECO:0000313" key="21">
    <source>
        <dbReference type="Proteomes" id="UP001589755"/>
    </source>
</evidence>
<evidence type="ECO:0000313" key="20">
    <source>
        <dbReference type="EMBL" id="MFC0207056.1"/>
    </source>
</evidence>
<dbReference type="Proteomes" id="UP001589755">
    <property type="component" value="Unassembled WGS sequence"/>
</dbReference>
<keyword evidence="16" id="KW-0594">Phospholipid biosynthesis</keyword>
<keyword evidence="21" id="KW-1185">Reference proteome</keyword>
<keyword evidence="11 18" id="KW-0812">Transmembrane</keyword>
<feature type="transmembrane region" description="Helical" evidence="19">
    <location>
        <begin position="110"/>
        <end position="128"/>
    </location>
</feature>
<evidence type="ECO:0000256" key="4">
    <source>
        <dbReference type="ARBA" id="ARBA00005189"/>
    </source>
</evidence>
<protein>
    <recommendedName>
        <fullName evidence="7 18">Phosphatidate cytidylyltransferase</fullName>
        <ecNumber evidence="6 18">2.7.7.41</ecNumber>
    </recommendedName>
</protein>
<evidence type="ECO:0000256" key="7">
    <source>
        <dbReference type="ARBA" id="ARBA00019373"/>
    </source>
</evidence>
<keyword evidence="13 19" id="KW-1133">Transmembrane helix</keyword>
<keyword evidence="8" id="KW-1003">Cell membrane</keyword>
<evidence type="ECO:0000256" key="9">
    <source>
        <dbReference type="ARBA" id="ARBA00022516"/>
    </source>
</evidence>
<evidence type="ECO:0000256" key="18">
    <source>
        <dbReference type="RuleBase" id="RU003938"/>
    </source>
</evidence>
<feature type="transmembrane region" description="Helical" evidence="19">
    <location>
        <begin position="20"/>
        <end position="49"/>
    </location>
</feature>
<evidence type="ECO:0000256" key="5">
    <source>
        <dbReference type="ARBA" id="ARBA00010185"/>
    </source>
</evidence>
<dbReference type="EMBL" id="JBHLXD010000002">
    <property type="protein sequence ID" value="MFC0207056.1"/>
    <property type="molecule type" value="Genomic_DNA"/>
</dbReference>
<dbReference type="InterPro" id="IPR000374">
    <property type="entry name" value="PC_trans"/>
</dbReference>
<organism evidence="20 21">
    <name type="scientific">Chelativorans intermedius</name>
    <dbReference type="NCBI Taxonomy" id="515947"/>
    <lineage>
        <taxon>Bacteria</taxon>
        <taxon>Pseudomonadati</taxon>
        <taxon>Pseudomonadota</taxon>
        <taxon>Alphaproteobacteria</taxon>
        <taxon>Hyphomicrobiales</taxon>
        <taxon>Phyllobacteriaceae</taxon>
        <taxon>Chelativorans</taxon>
    </lineage>
</organism>
<dbReference type="PANTHER" id="PTHR46382">
    <property type="entry name" value="PHOSPHATIDATE CYTIDYLYLTRANSFERASE"/>
    <property type="match status" value="1"/>
</dbReference>
<keyword evidence="9" id="KW-0444">Lipid biosynthesis</keyword>
<name>A0ABV6D328_9HYPH</name>
<evidence type="ECO:0000256" key="19">
    <source>
        <dbReference type="SAM" id="Phobius"/>
    </source>
</evidence>
<keyword evidence="10 18" id="KW-0808">Transferase</keyword>
<comment type="pathway">
    <text evidence="3 18">Phospholipid metabolism; CDP-diacylglycerol biosynthesis; CDP-diacylglycerol from sn-glycerol 3-phosphate: step 3/3.</text>
</comment>
<feature type="transmembrane region" description="Helical" evidence="19">
    <location>
        <begin position="135"/>
        <end position="155"/>
    </location>
</feature>
<evidence type="ECO:0000256" key="16">
    <source>
        <dbReference type="ARBA" id="ARBA00023209"/>
    </source>
</evidence>
<evidence type="ECO:0000256" key="10">
    <source>
        <dbReference type="ARBA" id="ARBA00022679"/>
    </source>
</evidence>
<evidence type="ECO:0000256" key="2">
    <source>
        <dbReference type="ARBA" id="ARBA00004651"/>
    </source>
</evidence>
<evidence type="ECO:0000256" key="8">
    <source>
        <dbReference type="ARBA" id="ARBA00022475"/>
    </source>
</evidence>
<reference evidence="20 21" key="1">
    <citation type="submission" date="2024-09" db="EMBL/GenBank/DDBJ databases">
        <authorList>
            <person name="Sun Q."/>
            <person name="Mori K."/>
        </authorList>
    </citation>
    <scope>NUCLEOTIDE SEQUENCE [LARGE SCALE GENOMIC DNA]</scope>
    <source>
        <strain evidence="20 21">CCM 8543</strain>
    </source>
</reference>
<gene>
    <name evidence="20" type="ORF">ACFFJ2_01415</name>
</gene>
<comment type="subcellular location">
    <subcellularLocation>
        <location evidence="2">Cell membrane</location>
        <topology evidence="2">Multi-pass membrane protein</topology>
    </subcellularLocation>
</comment>
<evidence type="ECO:0000256" key="11">
    <source>
        <dbReference type="ARBA" id="ARBA00022692"/>
    </source>
</evidence>
<evidence type="ECO:0000256" key="14">
    <source>
        <dbReference type="ARBA" id="ARBA00023098"/>
    </source>
</evidence>
<comment type="caution">
    <text evidence="20">The sequence shown here is derived from an EMBL/GenBank/DDBJ whole genome shotgun (WGS) entry which is preliminary data.</text>
</comment>
<comment type="similarity">
    <text evidence="5 18">Belongs to the CDS family.</text>
</comment>
<evidence type="ECO:0000256" key="15">
    <source>
        <dbReference type="ARBA" id="ARBA00023136"/>
    </source>
</evidence>
<comment type="catalytic activity">
    <reaction evidence="1 18">
        <text>a 1,2-diacyl-sn-glycero-3-phosphate + CTP + H(+) = a CDP-1,2-diacyl-sn-glycerol + diphosphate</text>
        <dbReference type="Rhea" id="RHEA:16229"/>
        <dbReference type="ChEBI" id="CHEBI:15378"/>
        <dbReference type="ChEBI" id="CHEBI:33019"/>
        <dbReference type="ChEBI" id="CHEBI:37563"/>
        <dbReference type="ChEBI" id="CHEBI:58332"/>
        <dbReference type="ChEBI" id="CHEBI:58608"/>
        <dbReference type="EC" id="2.7.7.41"/>
    </reaction>
</comment>
<keyword evidence="12 18" id="KW-0548">Nucleotidyltransferase</keyword>
<dbReference type="PANTHER" id="PTHR46382:SF1">
    <property type="entry name" value="PHOSPHATIDATE CYTIDYLYLTRANSFERASE"/>
    <property type="match status" value="1"/>
</dbReference>
<sequence>MSGRDAAGRSELTRRLASALVLGVAALVLTVLGGVAFRFFAVLAAVLVFHEWMAMRAPEGRAQALVAWGLLGAGLLALLAGSPAAAVFALLAAGCLLALLHAALAGGSAWPAAGIAYAGLPALALAFLRGAHMAGLIAILYLFAVVWATDIGAYFAGRALGGPKLAPSISPGKTWSGAAGGALSAVAAGAAVAWFSPAGLAPGPAGLLALLLSAVSQAGDLFESALKRRHGVKDSGSLIPGHGGVMDRVDGLVAAAVLLYALGALSSGLETPAAGFFSR</sequence>
<keyword evidence="17" id="KW-1208">Phospholipid metabolism</keyword>
<dbReference type="PROSITE" id="PS01315">
    <property type="entry name" value="CDS"/>
    <property type="match status" value="1"/>
</dbReference>
<dbReference type="RefSeq" id="WP_378074541.1">
    <property type="nucleotide sequence ID" value="NZ_JBHLXD010000002.1"/>
</dbReference>
<accession>A0ABV6D328</accession>
<keyword evidence="15 19" id="KW-0472">Membrane</keyword>
<dbReference type="GO" id="GO:0016779">
    <property type="term" value="F:nucleotidyltransferase activity"/>
    <property type="evidence" value="ECO:0007669"/>
    <property type="project" value="UniProtKB-KW"/>
</dbReference>
<evidence type="ECO:0000256" key="1">
    <source>
        <dbReference type="ARBA" id="ARBA00001698"/>
    </source>
</evidence>
<comment type="pathway">
    <text evidence="4">Lipid metabolism.</text>
</comment>
<feature type="transmembrane region" description="Helical" evidence="19">
    <location>
        <begin position="86"/>
        <end position="104"/>
    </location>
</feature>